<evidence type="ECO:0000313" key="5">
    <source>
        <dbReference type="EMBL" id="ASU77700.1"/>
    </source>
</evidence>
<keyword evidence="7" id="KW-1185">Reference proteome</keyword>
<evidence type="ECO:0000313" key="6">
    <source>
        <dbReference type="EMBL" id="KGI80094.1"/>
    </source>
</evidence>
<reference evidence="5 8" key="2">
    <citation type="submission" date="2017-08" db="EMBL/GenBank/DDBJ databases">
        <title>The complete genome sequence of moderately halophilic actinomycete Actinopolyspora erythraea YIM 90600, the producer of novel erythromycin, novel actinopolysporins A-C and tubercidin.</title>
        <authorList>
            <person name="Yin M."/>
            <person name="Tang S."/>
        </authorList>
    </citation>
    <scope>NUCLEOTIDE SEQUENCE [LARGE SCALE GENOMIC DNA]</scope>
    <source>
        <strain evidence="5 8">YIM 90600</strain>
    </source>
</reference>
<dbReference type="InterPro" id="IPR016161">
    <property type="entry name" value="Ald_DH/histidinol_DH"/>
</dbReference>
<dbReference type="InterPro" id="IPR016163">
    <property type="entry name" value="Ald_DH_C"/>
</dbReference>
<dbReference type="InterPro" id="IPR016162">
    <property type="entry name" value="Ald_DH_N"/>
</dbReference>
<dbReference type="RefSeq" id="WP_043576798.1">
    <property type="nucleotide sequence ID" value="NZ_CP022752.1"/>
</dbReference>
<gene>
    <name evidence="5" type="ORF">CDG81_04545</name>
    <name evidence="6" type="ORF">IL38_19525</name>
</gene>
<feature type="domain" description="Aldehyde dehydrogenase" evidence="4">
    <location>
        <begin position="21"/>
        <end position="476"/>
    </location>
</feature>
<dbReference type="Gene3D" id="3.40.605.10">
    <property type="entry name" value="Aldehyde Dehydrogenase, Chain A, domain 1"/>
    <property type="match status" value="1"/>
</dbReference>
<evidence type="ECO:0000259" key="4">
    <source>
        <dbReference type="Pfam" id="PF00171"/>
    </source>
</evidence>
<dbReference type="eggNOG" id="COG1012">
    <property type="taxonomic scope" value="Bacteria"/>
</dbReference>
<reference evidence="6 7" key="1">
    <citation type="journal article" date="2014" name="PLoS ONE">
        <title>Identification and Characterization of a New Erythromycin Biosynthetic Gene Cluster in Actinopolyspora erythraea YIM90600, a Novel Erythronolide-Producing Halophilic Actinomycete Isolated from Salt Field.</title>
        <authorList>
            <person name="Chen D."/>
            <person name="Feng J."/>
            <person name="Huang L."/>
            <person name="Zhang Q."/>
            <person name="Wu J."/>
            <person name="Zhu X."/>
            <person name="Duan Y."/>
            <person name="Xu Z."/>
        </authorList>
    </citation>
    <scope>NUCLEOTIDE SEQUENCE [LARGE SCALE GENOMIC DNA]</scope>
    <source>
        <strain evidence="6 7">YIM90600</strain>
    </source>
</reference>
<dbReference type="AlphaFoldDB" id="A0A099D240"/>
<evidence type="ECO:0000313" key="8">
    <source>
        <dbReference type="Proteomes" id="UP000215043"/>
    </source>
</evidence>
<dbReference type="FunFam" id="3.40.605.10:FF:000007">
    <property type="entry name" value="NAD/NADP-dependent betaine aldehyde dehydrogenase"/>
    <property type="match status" value="1"/>
</dbReference>
<name>A0A099D240_9ACTN</name>
<dbReference type="FunFam" id="3.40.309.10:FF:000009">
    <property type="entry name" value="Aldehyde dehydrogenase A"/>
    <property type="match status" value="1"/>
</dbReference>
<accession>A0A099D240</accession>
<evidence type="ECO:0000256" key="3">
    <source>
        <dbReference type="ARBA" id="ARBA00023027"/>
    </source>
</evidence>
<dbReference type="Gene3D" id="3.40.309.10">
    <property type="entry name" value="Aldehyde Dehydrogenase, Chain A, domain 2"/>
    <property type="match status" value="1"/>
</dbReference>
<dbReference type="HOGENOM" id="CLU_005391_1_0_11"/>
<dbReference type="KEGG" id="aey:CDG81_04545"/>
<dbReference type="Pfam" id="PF00171">
    <property type="entry name" value="Aldedh"/>
    <property type="match status" value="1"/>
</dbReference>
<evidence type="ECO:0000313" key="7">
    <source>
        <dbReference type="Proteomes" id="UP000029737"/>
    </source>
</evidence>
<protein>
    <submittedName>
        <fullName evidence="5">Salicylaldehyde dehydrogenase</fullName>
    </submittedName>
</protein>
<keyword evidence="2" id="KW-0560">Oxidoreductase</keyword>
<dbReference type="EMBL" id="CP022752">
    <property type="protein sequence ID" value="ASU77700.1"/>
    <property type="molecule type" value="Genomic_DNA"/>
</dbReference>
<dbReference type="Proteomes" id="UP000029737">
    <property type="component" value="Unassembled WGS sequence"/>
</dbReference>
<dbReference type="OrthoDB" id="6882680at2"/>
<organism evidence="5 8">
    <name type="scientific">Actinopolyspora erythraea</name>
    <dbReference type="NCBI Taxonomy" id="414996"/>
    <lineage>
        <taxon>Bacteria</taxon>
        <taxon>Bacillati</taxon>
        <taxon>Actinomycetota</taxon>
        <taxon>Actinomycetes</taxon>
        <taxon>Actinopolysporales</taxon>
        <taxon>Actinopolysporaceae</taxon>
        <taxon>Actinopolyspora</taxon>
    </lineage>
</organism>
<dbReference type="GO" id="GO:0016620">
    <property type="term" value="F:oxidoreductase activity, acting on the aldehyde or oxo group of donors, NAD or NADP as acceptor"/>
    <property type="evidence" value="ECO:0007669"/>
    <property type="project" value="InterPro"/>
</dbReference>
<dbReference type="SUPFAM" id="SSF53720">
    <property type="entry name" value="ALDH-like"/>
    <property type="match status" value="1"/>
</dbReference>
<dbReference type="Proteomes" id="UP000215043">
    <property type="component" value="Chromosome"/>
</dbReference>
<keyword evidence="3" id="KW-0520">NAD</keyword>
<proteinExistence type="inferred from homology"/>
<dbReference type="InterPro" id="IPR015590">
    <property type="entry name" value="Aldehyde_DH_dom"/>
</dbReference>
<sequence length="487" mass="51782">MAPVQRQLIIGGEFREAAAGRSTTDTDPRTGEVFATVAAASISDVTDAVDAAAASFEEWSRTGALRRREILLRAADLLAQRTEQAVELMAGEVGGTRPWAMFNVELAADILREAAAATTGPRGEVLTSSDPDEWSFALRQPAGVVAAFAPWNAPLILGTRSFAVALAMGNTVVLKPSEQAPLTAGLWLAEILREAGLPDGVLNVITNDSADGAEIGNALIADRRVRRVNFTGSTEVGRSIGIEAARHLKPAVLELGGKNSVLVLDDADPDYAVDAVAFGAFMNAGQICMSADRVLVPEAMRAEFTERLGKKVAELPFGDPRDPNTVIGPVIDEAAARRIASLVDDALARGAVAHCGGQAPEGAMYRPTVLSEVTPEHRIYSEEIFGPVTTVLGYESVEEAIGVVNDTPYGLTGGVITADTRKGWEIARRVETGIFHINDQSIGDQPQAPFGGVKDSGFGHFGGRSGVEAFTDTRWVTFRERQARYPF</sequence>
<evidence type="ECO:0000256" key="2">
    <source>
        <dbReference type="ARBA" id="ARBA00023002"/>
    </source>
</evidence>
<dbReference type="PANTHER" id="PTHR42986:SF1">
    <property type="entry name" value="BENZALDEHYDE DEHYDROGENASE YFMT"/>
    <property type="match status" value="1"/>
</dbReference>
<dbReference type="EMBL" id="JPMV01000036">
    <property type="protein sequence ID" value="KGI80094.1"/>
    <property type="molecule type" value="Genomic_DNA"/>
</dbReference>
<evidence type="ECO:0000256" key="1">
    <source>
        <dbReference type="ARBA" id="ARBA00009986"/>
    </source>
</evidence>
<comment type="similarity">
    <text evidence="1">Belongs to the aldehyde dehydrogenase family.</text>
</comment>
<dbReference type="PANTHER" id="PTHR42986">
    <property type="entry name" value="BENZALDEHYDE DEHYDROGENASE YFMT"/>
    <property type="match status" value="1"/>
</dbReference>